<dbReference type="Gene3D" id="1.10.1410.40">
    <property type="match status" value="1"/>
</dbReference>
<accession>A0AA88YMV0</accession>
<organism evidence="2 3">
    <name type="scientific">Pinctada imbricata</name>
    <name type="common">Atlantic pearl-oyster</name>
    <name type="synonym">Pinctada martensii</name>
    <dbReference type="NCBI Taxonomy" id="66713"/>
    <lineage>
        <taxon>Eukaryota</taxon>
        <taxon>Metazoa</taxon>
        <taxon>Spiralia</taxon>
        <taxon>Lophotrochozoa</taxon>
        <taxon>Mollusca</taxon>
        <taxon>Bivalvia</taxon>
        <taxon>Autobranchia</taxon>
        <taxon>Pteriomorphia</taxon>
        <taxon>Pterioida</taxon>
        <taxon>Pterioidea</taxon>
        <taxon>Pteriidae</taxon>
        <taxon>Pinctada</taxon>
    </lineage>
</organism>
<evidence type="ECO:0000313" key="3">
    <source>
        <dbReference type="Proteomes" id="UP001186944"/>
    </source>
</evidence>
<dbReference type="Proteomes" id="UP001186944">
    <property type="component" value="Unassembled WGS sequence"/>
</dbReference>
<proteinExistence type="predicted"/>
<feature type="domain" description="Mab-21-like HhH/H2TH-like" evidence="1">
    <location>
        <begin position="195"/>
        <end position="282"/>
    </location>
</feature>
<keyword evidence="3" id="KW-1185">Reference proteome</keyword>
<dbReference type="PANTHER" id="PTHR10656:SF69">
    <property type="entry name" value="MAB-21-LIKE HHH_H2TH-LIKE DOMAIN-CONTAINING PROTEIN"/>
    <property type="match status" value="1"/>
</dbReference>
<dbReference type="InterPro" id="IPR046906">
    <property type="entry name" value="Mab-21_HhH/H2TH-like"/>
</dbReference>
<protein>
    <recommendedName>
        <fullName evidence="1">Mab-21-like HhH/H2TH-like domain-containing protein</fullName>
    </recommendedName>
</protein>
<name>A0AA88YMV0_PINIB</name>
<dbReference type="SMART" id="SM01265">
    <property type="entry name" value="Mab-21"/>
    <property type="match status" value="1"/>
</dbReference>
<gene>
    <name evidence="2" type="ORF">FSP39_015210</name>
</gene>
<evidence type="ECO:0000313" key="2">
    <source>
        <dbReference type="EMBL" id="KAK3100135.1"/>
    </source>
</evidence>
<comment type="caution">
    <text evidence="2">The sequence shown here is derived from an EMBL/GenBank/DDBJ whole genome shotgun (WGS) entry which is preliminary data.</text>
</comment>
<dbReference type="PANTHER" id="PTHR10656">
    <property type="entry name" value="CELL FATE DETERMINING PROTEIN MAB21-RELATED"/>
    <property type="match status" value="1"/>
</dbReference>
<sequence length="568" mass="66748">MSGSRCEGFDFESSDYDLMMILKMYKVINPTQEYHQQITDHNVFVLENVRPGFVRLRGLGGMELPCLDDQMLLTRQGEELYLSSRKVKEYHNRLYQWDFHGPCLSTLDGSIDFALALSSDTWPHEAVGCVHRLLKRGWPSVVVIREMVKDGCLFVPVGCKTSPHEDIEWRMSFSLAEKCLVRSMNHTQFLTYALLKLFLKDVVEKETIVSNLLCSYHMKTLVFWEIISTDIPWSPSFLLDQFWNCFRRLLCWIKNEHCPNFFVPENNLFFGKFHGNTRQRLLKFLCSCYRFDHSLLRIPFIQCKMERLKSNEGQNVSYSLSRSIVTEKLLRNILFDIPLKETLETLESSPSTFVAEFCQYLRLFRLNISYFSHLCTQSSNIFGNRAKYTEEKVMFRLIKASSPDRIQSKLFLAIYFYMCKRYDKCVRLLRKALYKIADKETIYTWDFDENKYSSLGGDLLPTSKGMFRYTASYIPLDSYTAIPEISPECNNTYNTQEFQIVPPLVLTRFLLFLCRFRGGNIKRAHRHMTKLQYFRTSHPNNHGTYIMGNTGNMPTDFRRLSKCINILY</sequence>
<dbReference type="Pfam" id="PF20266">
    <property type="entry name" value="Mab-21_C"/>
    <property type="match status" value="1"/>
</dbReference>
<dbReference type="AlphaFoldDB" id="A0AA88YMV0"/>
<dbReference type="EMBL" id="VSWD01000006">
    <property type="protein sequence ID" value="KAK3100135.1"/>
    <property type="molecule type" value="Genomic_DNA"/>
</dbReference>
<dbReference type="InterPro" id="IPR024810">
    <property type="entry name" value="MAB21L/cGLR"/>
</dbReference>
<evidence type="ECO:0000259" key="1">
    <source>
        <dbReference type="Pfam" id="PF20266"/>
    </source>
</evidence>
<reference evidence="2" key="1">
    <citation type="submission" date="2019-08" db="EMBL/GenBank/DDBJ databases">
        <title>The improved chromosome-level genome for the pearl oyster Pinctada fucata martensii using PacBio sequencing and Hi-C.</title>
        <authorList>
            <person name="Zheng Z."/>
        </authorList>
    </citation>
    <scope>NUCLEOTIDE SEQUENCE</scope>
    <source>
        <strain evidence="2">ZZ-2019</strain>
        <tissue evidence="2">Adductor muscle</tissue>
    </source>
</reference>